<dbReference type="GO" id="GO:0005506">
    <property type="term" value="F:iron ion binding"/>
    <property type="evidence" value="ECO:0007669"/>
    <property type="project" value="InterPro"/>
</dbReference>
<dbReference type="Proteomes" id="UP000279384">
    <property type="component" value="Unassembled WGS sequence"/>
</dbReference>
<dbReference type="PANTHER" id="PTHR46696:SF1">
    <property type="entry name" value="CYTOCHROME P450 YJIB-RELATED"/>
    <property type="match status" value="1"/>
</dbReference>
<dbReference type="Gene3D" id="1.10.630.10">
    <property type="entry name" value="Cytochrome P450"/>
    <property type="match status" value="1"/>
</dbReference>
<gene>
    <name evidence="2" type="ORF">C8E02_3345</name>
</gene>
<evidence type="ECO:0000313" key="3">
    <source>
        <dbReference type="Proteomes" id="UP000279384"/>
    </source>
</evidence>
<name>A0A495AVW3_VOGIN</name>
<dbReference type="Pfam" id="PF00067">
    <property type="entry name" value="p450"/>
    <property type="match status" value="1"/>
</dbReference>
<dbReference type="CDD" id="cd11036">
    <property type="entry name" value="AknT-like"/>
    <property type="match status" value="1"/>
</dbReference>
<evidence type="ECO:0000313" key="2">
    <source>
        <dbReference type="EMBL" id="RKQ52877.1"/>
    </source>
</evidence>
<dbReference type="InterPro" id="IPR001128">
    <property type="entry name" value="Cyt_P450"/>
</dbReference>
<dbReference type="SUPFAM" id="SSF48264">
    <property type="entry name" value="Cytochrome P450"/>
    <property type="match status" value="1"/>
</dbReference>
<dbReference type="EMBL" id="RBID01000020">
    <property type="protein sequence ID" value="RKQ52877.1"/>
    <property type="molecule type" value="Genomic_DNA"/>
</dbReference>
<dbReference type="RefSeq" id="WP_120812609.1">
    <property type="nucleotide sequence ID" value="NZ_RBID01000020.1"/>
</dbReference>
<dbReference type="GO" id="GO:0016705">
    <property type="term" value="F:oxidoreductase activity, acting on paired donors, with incorporation or reduction of molecular oxygen"/>
    <property type="evidence" value="ECO:0007669"/>
    <property type="project" value="InterPro"/>
</dbReference>
<dbReference type="GO" id="GO:0004497">
    <property type="term" value="F:monooxygenase activity"/>
    <property type="evidence" value="ECO:0007669"/>
    <property type="project" value="InterPro"/>
</dbReference>
<accession>A0A495AVW3</accession>
<reference evidence="2 3" key="1">
    <citation type="submission" date="2018-10" db="EMBL/GenBank/DDBJ databases">
        <title>Genomic Encyclopedia of Type Strains, Phase IV (KMG-IV): sequencing the most valuable type-strain genomes for metagenomic binning, comparative biology and taxonomic classification.</title>
        <authorList>
            <person name="Goeker M."/>
        </authorList>
    </citation>
    <scope>NUCLEOTIDE SEQUENCE [LARGE SCALE GENOMIC DNA]</scope>
    <source>
        <strain evidence="2 3">DSM 3303</strain>
    </source>
</reference>
<dbReference type="AlphaFoldDB" id="A0A495AVW3"/>
<proteinExistence type="inferred from homology"/>
<sequence length="384" mass="41050">MRDFPSDPLAAVTHPDPAPYYQQLQATRPLYFDRALQLWVASSASVVEAVLAHPACRVRPTLQPLPAALRDTPLAGVFGRLIRMSDGEYHARLKPALATALAVLPPPSVDDCCAQVLASMPARLDGAALDDWLFAAPLQIMARLLGLPPDADRLALMRDFVAALSPLATAADIARGSAAVTPLLAQFAALPAAVSPLHAALASRITPPASLHANALGLLLQTWDASAGLIGNVLYRLAVDAGLREILRQQPAWLDDCIAESQRLDAAIHNTRRYLAADAEIAGHTLRAGDGVLLLLAAANLDPARHPQPLRFELQRERQELGFGAATHRCPGSSLALSIARQFVQQCLHRAPDWPALARSHRFRASLNARIRLFADAAAAGSTP</sequence>
<dbReference type="PANTHER" id="PTHR46696">
    <property type="entry name" value="P450, PUTATIVE (EUROFUNG)-RELATED"/>
    <property type="match status" value="1"/>
</dbReference>
<dbReference type="InterPro" id="IPR036396">
    <property type="entry name" value="Cyt_P450_sf"/>
</dbReference>
<comment type="caution">
    <text evidence="2">The sequence shown here is derived from an EMBL/GenBank/DDBJ whole genome shotgun (WGS) entry which is preliminary data.</text>
</comment>
<organism evidence="2 3">
    <name type="scientific">Vogesella indigofera</name>
    <name type="common">Pseudomonas indigofera</name>
    <dbReference type="NCBI Taxonomy" id="45465"/>
    <lineage>
        <taxon>Bacteria</taxon>
        <taxon>Pseudomonadati</taxon>
        <taxon>Pseudomonadota</taxon>
        <taxon>Betaproteobacteria</taxon>
        <taxon>Neisseriales</taxon>
        <taxon>Chromobacteriaceae</taxon>
        <taxon>Vogesella</taxon>
    </lineage>
</organism>
<protein>
    <submittedName>
        <fullName evidence="2">Cytochrome P450</fullName>
    </submittedName>
</protein>
<dbReference type="GO" id="GO:0020037">
    <property type="term" value="F:heme binding"/>
    <property type="evidence" value="ECO:0007669"/>
    <property type="project" value="InterPro"/>
</dbReference>
<comment type="similarity">
    <text evidence="1">Belongs to the cytochrome P450 family.</text>
</comment>
<evidence type="ECO:0000256" key="1">
    <source>
        <dbReference type="ARBA" id="ARBA00010617"/>
    </source>
</evidence>